<dbReference type="Proteomes" id="UP000001460">
    <property type="component" value="Unassembled WGS sequence"/>
</dbReference>
<keyword evidence="2" id="KW-0805">Transcription regulation</keyword>
<dbReference type="EMBL" id="DS989728">
    <property type="protein sequence ID" value="EEA06053.1"/>
    <property type="molecule type" value="Genomic_DNA"/>
</dbReference>
<dbReference type="GO" id="GO:0005634">
    <property type="term" value="C:nucleus"/>
    <property type="evidence" value="ECO:0007669"/>
    <property type="project" value="UniProtKB-SubCell"/>
</dbReference>
<evidence type="ECO:0000256" key="3">
    <source>
        <dbReference type="ARBA" id="ARBA00023125"/>
    </source>
</evidence>
<evidence type="ECO:0000256" key="2">
    <source>
        <dbReference type="ARBA" id="ARBA00023015"/>
    </source>
</evidence>
<evidence type="ECO:0000313" key="8">
    <source>
        <dbReference type="EMBL" id="EEA06053.1"/>
    </source>
</evidence>
<keyword evidence="3" id="KW-0238">DNA-binding</keyword>
<organism evidence="8 9">
    <name type="scientific">Cryptosporidium muris (strain RN66)</name>
    <dbReference type="NCBI Taxonomy" id="441375"/>
    <lineage>
        <taxon>Eukaryota</taxon>
        <taxon>Sar</taxon>
        <taxon>Alveolata</taxon>
        <taxon>Apicomplexa</taxon>
        <taxon>Conoidasida</taxon>
        <taxon>Coccidia</taxon>
        <taxon>Eucoccidiorida</taxon>
        <taxon>Eimeriorina</taxon>
        <taxon>Cryptosporidiidae</taxon>
        <taxon>Cryptosporidium</taxon>
    </lineage>
</organism>
<feature type="domain" description="AP2/ERF" evidence="7">
    <location>
        <begin position="269"/>
        <end position="322"/>
    </location>
</feature>
<dbReference type="Pfam" id="PF00847">
    <property type="entry name" value="AP2"/>
    <property type="match status" value="1"/>
</dbReference>
<feature type="region of interest" description="Disordered" evidence="6">
    <location>
        <begin position="344"/>
        <end position="374"/>
    </location>
</feature>
<dbReference type="InterPro" id="IPR001471">
    <property type="entry name" value="AP2/ERF_dom"/>
</dbReference>
<reference evidence="8" key="1">
    <citation type="submission" date="2008-06" db="EMBL/GenBank/DDBJ databases">
        <authorList>
            <person name="Lorenzi H."/>
            <person name="Inman J."/>
            <person name="Miller J."/>
            <person name="Schobel S."/>
            <person name="Amedeo P."/>
            <person name="Caler E.V."/>
            <person name="da Silva J."/>
        </authorList>
    </citation>
    <scope>NUCLEOTIDE SEQUENCE [LARGE SCALE GENOMIC DNA]</scope>
    <source>
        <strain evidence="8">RN66</strain>
    </source>
</reference>
<dbReference type="RefSeq" id="XP_002140402.1">
    <property type="nucleotide sequence ID" value="XM_002140366.1"/>
</dbReference>
<evidence type="ECO:0000256" key="1">
    <source>
        <dbReference type="ARBA" id="ARBA00004123"/>
    </source>
</evidence>
<protein>
    <submittedName>
        <fullName evidence="8">AP2 domain-containing protein</fullName>
    </submittedName>
</protein>
<proteinExistence type="predicted"/>
<dbReference type="AlphaFoldDB" id="B6AD49"/>
<sequence>MDSSNIRENSLKSEFDSLMGWPGSDINGSGHSYDEIYSNGIGSIFTMPQFHELTPLSGSVEEDIWMLSEFSGNTVPDSHHQNSISGVQIICDSDTGISPNYWQEDLNTQQIGKNYILMSPSSISTEKHSSESLIVDESMGHFKGSNSDISSVSHASTLRGVWVVPTHNTDIQGKPTPKIENLSSDDLSSCINTSYSEKRRRIHFSRHRFNDSVDRTSTAKFKGSNIAKLKNTDHGLSMLIASGGAPLGRLEDIDGVEWCPDRQSWKVTGHTGISWCVRRKTWRVWFITPNGTRATRSFNPKEHGTVATALKAAIEFLEYKRAEKSHLQKSTRVRMRRNTTSLFPSPELSGISHSKSRESMMGYQRPKFDPNLIN</sequence>
<evidence type="ECO:0000313" key="9">
    <source>
        <dbReference type="Proteomes" id="UP000001460"/>
    </source>
</evidence>
<evidence type="ECO:0000259" key="7">
    <source>
        <dbReference type="Pfam" id="PF00847"/>
    </source>
</evidence>
<comment type="subcellular location">
    <subcellularLocation>
        <location evidence="1">Nucleus</location>
    </subcellularLocation>
</comment>
<dbReference type="GO" id="GO:0003700">
    <property type="term" value="F:DNA-binding transcription factor activity"/>
    <property type="evidence" value="ECO:0007669"/>
    <property type="project" value="InterPro"/>
</dbReference>
<dbReference type="Gene3D" id="1.20.5.2050">
    <property type="match status" value="1"/>
</dbReference>
<keyword evidence="4" id="KW-0804">Transcription</keyword>
<dbReference type="OrthoDB" id="339048at2759"/>
<keyword evidence="5" id="KW-0539">Nucleus</keyword>
<dbReference type="VEuPathDB" id="CryptoDB:CMU_018080"/>
<evidence type="ECO:0000256" key="6">
    <source>
        <dbReference type="SAM" id="MobiDB-lite"/>
    </source>
</evidence>
<evidence type="ECO:0000256" key="4">
    <source>
        <dbReference type="ARBA" id="ARBA00023163"/>
    </source>
</evidence>
<dbReference type="GO" id="GO:0003677">
    <property type="term" value="F:DNA binding"/>
    <property type="evidence" value="ECO:0007669"/>
    <property type="project" value="UniProtKB-KW"/>
</dbReference>
<keyword evidence="9" id="KW-1185">Reference proteome</keyword>
<dbReference type="GeneID" id="6995507"/>
<gene>
    <name evidence="8" type="ORF">CMU_018080</name>
</gene>
<evidence type="ECO:0000256" key="5">
    <source>
        <dbReference type="ARBA" id="ARBA00023242"/>
    </source>
</evidence>
<accession>B6AD49</accession>
<name>B6AD49_CRYMR</name>